<gene>
    <name evidence="3" type="ORF">CHS0354_002596</name>
</gene>
<evidence type="ECO:0000256" key="1">
    <source>
        <dbReference type="SAM" id="MobiDB-lite"/>
    </source>
</evidence>
<dbReference type="AlphaFoldDB" id="A0AAE0VH96"/>
<keyword evidence="2" id="KW-1133">Transmembrane helix</keyword>
<accession>A0AAE0VH96</accession>
<sequence length="309" mass="35071">MSETKRKRIYSRQSHESEPLCMSQETTTTRLSSENDSEMSEGKSSNGRNISFSLDNEVEEIVQDSSNGSASRCHKNDIAIENNISSRGKPNIRPYNFPNNNIYESLDNASENNCQERRQNISPMVNNSRNYRQNSFSEGNCLHPLPRRPSTYSGGIINEHSNDSDHRSGYADVHGNFRDAFHQCLCTFDHNQCKRMCSSVKVLKRVVFALCVFNIILLGMLIIVPVGAVIYFQATKDSRLDTIQPRNSNEQHRTEPTCVKCQSLMQKISTFINTQKVIESMGDENGRCCFSDTEKNMTILNQISEEAVE</sequence>
<evidence type="ECO:0000313" key="3">
    <source>
        <dbReference type="EMBL" id="KAK3576812.1"/>
    </source>
</evidence>
<dbReference type="EMBL" id="JAEAOA010000213">
    <property type="protein sequence ID" value="KAK3576812.1"/>
    <property type="molecule type" value="Genomic_DNA"/>
</dbReference>
<reference evidence="3" key="2">
    <citation type="journal article" date="2021" name="Genome Biol. Evol.">
        <title>Developing a high-quality reference genome for a parasitic bivalve with doubly uniparental inheritance (Bivalvia: Unionida).</title>
        <authorList>
            <person name="Smith C.H."/>
        </authorList>
    </citation>
    <scope>NUCLEOTIDE SEQUENCE</scope>
    <source>
        <strain evidence="3">CHS0354</strain>
        <tissue evidence="3">Mantle</tissue>
    </source>
</reference>
<feature type="transmembrane region" description="Helical" evidence="2">
    <location>
        <begin position="206"/>
        <end position="232"/>
    </location>
</feature>
<proteinExistence type="predicted"/>
<feature type="compositionally biased region" description="Basic residues" evidence="1">
    <location>
        <begin position="1"/>
        <end position="10"/>
    </location>
</feature>
<protein>
    <submittedName>
        <fullName evidence="3">Uncharacterized protein</fullName>
    </submittedName>
</protein>
<feature type="region of interest" description="Disordered" evidence="1">
    <location>
        <begin position="1"/>
        <end position="50"/>
    </location>
</feature>
<reference evidence="3" key="1">
    <citation type="journal article" date="2021" name="Genome Biol. Evol.">
        <title>A High-Quality Reference Genome for a Parasitic Bivalve with Doubly Uniparental Inheritance (Bivalvia: Unionida).</title>
        <authorList>
            <person name="Smith C.H."/>
        </authorList>
    </citation>
    <scope>NUCLEOTIDE SEQUENCE</scope>
    <source>
        <strain evidence="3">CHS0354</strain>
    </source>
</reference>
<dbReference type="Proteomes" id="UP001195483">
    <property type="component" value="Unassembled WGS sequence"/>
</dbReference>
<keyword evidence="2" id="KW-0472">Membrane</keyword>
<comment type="caution">
    <text evidence="3">The sequence shown here is derived from an EMBL/GenBank/DDBJ whole genome shotgun (WGS) entry which is preliminary data.</text>
</comment>
<feature type="compositionally biased region" description="Polar residues" evidence="1">
    <location>
        <begin position="23"/>
        <end position="34"/>
    </location>
</feature>
<keyword evidence="2" id="KW-0812">Transmembrane</keyword>
<keyword evidence="4" id="KW-1185">Reference proteome</keyword>
<name>A0AAE0VH96_9BIVA</name>
<evidence type="ECO:0000256" key="2">
    <source>
        <dbReference type="SAM" id="Phobius"/>
    </source>
</evidence>
<reference evidence="3" key="3">
    <citation type="submission" date="2023-05" db="EMBL/GenBank/DDBJ databases">
        <authorList>
            <person name="Smith C.H."/>
        </authorList>
    </citation>
    <scope>NUCLEOTIDE SEQUENCE</scope>
    <source>
        <strain evidence="3">CHS0354</strain>
        <tissue evidence="3">Mantle</tissue>
    </source>
</reference>
<evidence type="ECO:0000313" key="4">
    <source>
        <dbReference type="Proteomes" id="UP001195483"/>
    </source>
</evidence>
<organism evidence="3 4">
    <name type="scientific">Potamilus streckersoni</name>
    <dbReference type="NCBI Taxonomy" id="2493646"/>
    <lineage>
        <taxon>Eukaryota</taxon>
        <taxon>Metazoa</taxon>
        <taxon>Spiralia</taxon>
        <taxon>Lophotrochozoa</taxon>
        <taxon>Mollusca</taxon>
        <taxon>Bivalvia</taxon>
        <taxon>Autobranchia</taxon>
        <taxon>Heteroconchia</taxon>
        <taxon>Palaeoheterodonta</taxon>
        <taxon>Unionida</taxon>
        <taxon>Unionoidea</taxon>
        <taxon>Unionidae</taxon>
        <taxon>Ambleminae</taxon>
        <taxon>Lampsilini</taxon>
        <taxon>Potamilus</taxon>
    </lineage>
</organism>